<evidence type="ECO:0000313" key="4">
    <source>
        <dbReference type="Proteomes" id="UP000258127"/>
    </source>
</evidence>
<dbReference type="InterPro" id="IPR037401">
    <property type="entry name" value="SnoaL-like"/>
</dbReference>
<dbReference type="AlphaFoldDB" id="A0AAI8KGF6"/>
<feature type="domain" description="SnoaL-like" evidence="2">
    <location>
        <begin position="45"/>
        <end position="151"/>
    </location>
</feature>
<dbReference type="PANTHER" id="PTHR41252:SF1">
    <property type="entry name" value="BLR2505 PROTEIN"/>
    <property type="match status" value="1"/>
</dbReference>
<dbReference type="Gene3D" id="3.10.450.50">
    <property type="match status" value="1"/>
</dbReference>
<dbReference type="PANTHER" id="PTHR41252">
    <property type="entry name" value="BLR2505 PROTEIN"/>
    <property type="match status" value="1"/>
</dbReference>
<dbReference type="Pfam" id="PF12680">
    <property type="entry name" value="SnoaL_2"/>
    <property type="match status" value="1"/>
</dbReference>
<protein>
    <submittedName>
        <fullName evidence="3">Nuclear transport factor 2 family protein</fullName>
    </submittedName>
</protein>
<evidence type="ECO:0000259" key="2">
    <source>
        <dbReference type="Pfam" id="PF12680"/>
    </source>
</evidence>
<feature type="chain" id="PRO_5042540033" evidence="1">
    <location>
        <begin position="29"/>
        <end position="174"/>
    </location>
</feature>
<dbReference type="SUPFAM" id="SSF54427">
    <property type="entry name" value="NTF2-like"/>
    <property type="match status" value="1"/>
</dbReference>
<dbReference type="RefSeq" id="WP_116889955.1">
    <property type="nucleotide sequence ID" value="NZ_CP031641.1"/>
</dbReference>
<keyword evidence="1" id="KW-0732">Signal</keyword>
<gene>
    <name evidence="3" type="ORF">DZC75_22975</name>
</gene>
<dbReference type="Proteomes" id="UP000258127">
    <property type="component" value="Chromosome"/>
</dbReference>
<proteinExistence type="predicted"/>
<keyword evidence="4" id="KW-1185">Reference proteome</keyword>
<reference evidence="3 4" key="1">
    <citation type="submission" date="2018-08" db="EMBL/GenBank/DDBJ databases">
        <authorList>
            <person name="Lee Y."/>
            <person name="Kakembo D."/>
        </authorList>
    </citation>
    <scope>NUCLEOTIDE SEQUENCE [LARGE SCALE GENOMIC DNA]</scope>
    <source>
        <strain evidence="3 4">JBCS1880</strain>
    </source>
</reference>
<evidence type="ECO:0000256" key="1">
    <source>
        <dbReference type="SAM" id="SignalP"/>
    </source>
</evidence>
<organism evidence="3 4">
    <name type="scientific">Pseudomonas parafulva</name>
    <dbReference type="NCBI Taxonomy" id="157782"/>
    <lineage>
        <taxon>Bacteria</taxon>
        <taxon>Pseudomonadati</taxon>
        <taxon>Pseudomonadota</taxon>
        <taxon>Gammaproteobacteria</taxon>
        <taxon>Pseudomonadales</taxon>
        <taxon>Pseudomonadaceae</taxon>
        <taxon>Pseudomonas</taxon>
    </lineage>
</organism>
<feature type="signal peptide" evidence="1">
    <location>
        <begin position="1"/>
        <end position="28"/>
    </location>
</feature>
<evidence type="ECO:0000313" key="3">
    <source>
        <dbReference type="EMBL" id="AXO90723.1"/>
    </source>
</evidence>
<dbReference type="InterPro" id="IPR032710">
    <property type="entry name" value="NTF2-like_dom_sf"/>
</dbReference>
<dbReference type="EMBL" id="CP031641">
    <property type="protein sequence ID" value="AXO90723.1"/>
    <property type="molecule type" value="Genomic_DNA"/>
</dbReference>
<dbReference type="PROSITE" id="PS51257">
    <property type="entry name" value="PROKAR_LIPOPROTEIN"/>
    <property type="match status" value="1"/>
</dbReference>
<sequence length="174" mass="19070">MTSLRSTHHIFSLVLCASLACCATSASAIVEPSQPAVVADNKAVVAAAFDRWAAGGSDFFNEVVAPNVVWTIEGSGPYAGTYHGRDDLMKRAVRPLTVRLKTPIRPVSRQVWADGGYVIVHWTGEAVAGDGKPYLNRYVWILRMENARAIEVTAFLDLRAFEDVLQRVPQPEKT</sequence>
<name>A0AAI8KGF6_9PSED</name>
<accession>A0AAI8KGF6</accession>